<feature type="transmembrane region" description="Helical" evidence="17">
    <location>
        <begin position="172"/>
        <end position="191"/>
    </location>
</feature>
<evidence type="ECO:0000256" key="2">
    <source>
        <dbReference type="ARBA" id="ARBA00022448"/>
    </source>
</evidence>
<comment type="subcellular location">
    <subcellularLocation>
        <location evidence="1">Cell membrane</location>
        <topology evidence="1">Multi-pass membrane protein</topology>
    </subcellularLocation>
</comment>
<dbReference type="PROSITE" id="PS51103">
    <property type="entry name" value="PTS_EIIC_TYPE_1"/>
    <property type="match status" value="1"/>
</dbReference>
<dbReference type="RefSeq" id="WP_018374318.1">
    <property type="nucleotide sequence ID" value="NZ_LT906439.1"/>
</dbReference>
<dbReference type="PANTHER" id="PTHR30175">
    <property type="entry name" value="PHOSPHOTRANSFERASE SYSTEM TRANSPORT PROTEIN"/>
    <property type="match status" value="1"/>
</dbReference>
<dbReference type="GO" id="GO:0015771">
    <property type="term" value="P:trehalose transport"/>
    <property type="evidence" value="ECO:0007669"/>
    <property type="project" value="TreeGrafter"/>
</dbReference>
<dbReference type="OrthoDB" id="9769191at2"/>
<keyword evidence="5" id="KW-0808">Transferase</keyword>
<dbReference type="FunFam" id="3.30.1360.60:FF:000001">
    <property type="entry name" value="PTS system glucose-specific IIBC component PtsG"/>
    <property type="match status" value="1"/>
</dbReference>
<dbReference type="FunFam" id="2.70.70.10:FF:000001">
    <property type="entry name" value="PTS system glucose-specific IIA component"/>
    <property type="match status" value="1"/>
</dbReference>
<comment type="catalytic activity">
    <reaction evidence="13">
        <text>N(pros)-phospho-L-histidyl-[protein](out) + sucrose = sucrose 6(G)-phosphate(in) + L-histidyl-[protein]</text>
        <dbReference type="Rhea" id="RHEA:49236"/>
        <dbReference type="Rhea" id="RHEA-COMP:9745"/>
        <dbReference type="Rhea" id="RHEA-COMP:9746"/>
        <dbReference type="ChEBI" id="CHEBI:17992"/>
        <dbReference type="ChEBI" id="CHEBI:29979"/>
        <dbReference type="ChEBI" id="CHEBI:64837"/>
        <dbReference type="ChEBI" id="CHEBI:91002"/>
        <dbReference type="EC" id="2.7.1.211"/>
    </reaction>
</comment>
<dbReference type="InterPro" id="IPR003352">
    <property type="entry name" value="PTS_EIIC"/>
</dbReference>
<dbReference type="eggNOG" id="COG1263">
    <property type="taxonomic scope" value="Bacteria"/>
</dbReference>
<keyword evidence="22" id="KW-1185">Reference proteome</keyword>
<dbReference type="CDD" id="cd00212">
    <property type="entry name" value="PTS_IIB_glc"/>
    <property type="match status" value="1"/>
</dbReference>
<dbReference type="Pfam" id="PF00358">
    <property type="entry name" value="PTS_EIIA_1"/>
    <property type="match status" value="1"/>
</dbReference>
<feature type="active site" description="Phosphocysteine intermediate; for EIIB activity" evidence="16">
    <location>
        <position position="26"/>
    </location>
</feature>
<dbReference type="GO" id="GO:0005886">
    <property type="term" value="C:plasma membrane"/>
    <property type="evidence" value="ECO:0007669"/>
    <property type="project" value="UniProtKB-SubCell"/>
</dbReference>
<dbReference type="GO" id="GO:0090589">
    <property type="term" value="F:protein-phosphocysteine-trehalose phosphotransferase system transporter activity"/>
    <property type="evidence" value="ECO:0007669"/>
    <property type="project" value="TreeGrafter"/>
</dbReference>
<evidence type="ECO:0000313" key="22">
    <source>
        <dbReference type="Proteomes" id="UP000215185"/>
    </source>
</evidence>
<evidence type="ECO:0000256" key="16">
    <source>
        <dbReference type="PROSITE-ProRule" id="PRU00421"/>
    </source>
</evidence>
<dbReference type="eggNOG" id="COG2190">
    <property type="taxonomic scope" value="Bacteria"/>
</dbReference>
<keyword evidence="7 17" id="KW-0812">Transmembrane</keyword>
<dbReference type="PANTHER" id="PTHR30175:SF1">
    <property type="entry name" value="PTS SYSTEM ARBUTIN-, CELLOBIOSE-, AND SALICIN-SPECIFIC EIIBC COMPONENT-RELATED"/>
    <property type="match status" value="1"/>
</dbReference>
<dbReference type="PROSITE" id="PS51098">
    <property type="entry name" value="PTS_EIIB_TYPE_1"/>
    <property type="match status" value="1"/>
</dbReference>
<dbReference type="InterPro" id="IPR001996">
    <property type="entry name" value="PTS_IIB_1"/>
</dbReference>
<name>A0A239SXU6_9STRE</name>
<dbReference type="PROSITE" id="PS01035">
    <property type="entry name" value="PTS_EIIB_TYPE_1_CYS"/>
    <property type="match status" value="1"/>
</dbReference>
<evidence type="ECO:0000256" key="3">
    <source>
        <dbReference type="ARBA" id="ARBA00022475"/>
    </source>
</evidence>
<evidence type="ECO:0000256" key="14">
    <source>
        <dbReference type="ARBA" id="ARBA00074554"/>
    </source>
</evidence>
<evidence type="ECO:0000259" key="18">
    <source>
        <dbReference type="PROSITE" id="PS51093"/>
    </source>
</evidence>
<evidence type="ECO:0000256" key="4">
    <source>
        <dbReference type="ARBA" id="ARBA00022597"/>
    </source>
</evidence>
<evidence type="ECO:0000313" key="21">
    <source>
        <dbReference type="EMBL" id="SNU89413.1"/>
    </source>
</evidence>
<dbReference type="STRING" id="1123308.GCA_000380085_01777"/>
<accession>A0A239SXU6</accession>
<dbReference type="InterPro" id="IPR011055">
    <property type="entry name" value="Dup_hybrid_motif"/>
</dbReference>
<dbReference type="SUPFAM" id="SSF51261">
    <property type="entry name" value="Duplicated hybrid motif"/>
    <property type="match status" value="1"/>
</dbReference>
<evidence type="ECO:0000256" key="15">
    <source>
        <dbReference type="ARBA" id="ARBA00081008"/>
    </source>
</evidence>
<evidence type="ECO:0000256" key="11">
    <source>
        <dbReference type="ARBA" id="ARBA00044053"/>
    </source>
</evidence>
<keyword evidence="3" id="KW-1003">Cell membrane</keyword>
<feature type="transmembrane region" description="Helical" evidence="17">
    <location>
        <begin position="375"/>
        <end position="401"/>
    </location>
</feature>
<dbReference type="PROSITE" id="PS51093">
    <property type="entry name" value="PTS_EIIA_TYPE_1"/>
    <property type="match status" value="1"/>
</dbReference>
<organism evidence="21 22">
    <name type="scientific">Streptococcus merionis</name>
    <dbReference type="NCBI Taxonomy" id="400065"/>
    <lineage>
        <taxon>Bacteria</taxon>
        <taxon>Bacillati</taxon>
        <taxon>Bacillota</taxon>
        <taxon>Bacilli</taxon>
        <taxon>Lactobacillales</taxon>
        <taxon>Streptococcaceae</taxon>
        <taxon>Streptococcus</taxon>
    </lineage>
</organism>
<feature type="domain" description="PTS EIIB type-1" evidence="19">
    <location>
        <begin position="4"/>
        <end position="85"/>
    </location>
</feature>
<dbReference type="Pfam" id="PF02378">
    <property type="entry name" value="PTS_EIIC"/>
    <property type="match status" value="1"/>
</dbReference>
<dbReference type="InterPro" id="IPR018113">
    <property type="entry name" value="PTrfase_EIIB_Cys"/>
</dbReference>
<proteinExistence type="predicted"/>
<dbReference type="EC" id="2.7.1.211" evidence="11"/>
<dbReference type="NCBIfam" id="TIGR01995">
    <property type="entry name" value="PTS-II-ABC-beta"/>
    <property type="match status" value="1"/>
</dbReference>
<keyword evidence="10 17" id="KW-0472">Membrane</keyword>
<keyword evidence="4" id="KW-0762">Sugar transport</keyword>
<dbReference type="PROSITE" id="PS00371">
    <property type="entry name" value="PTS_EIIA_TYPE_1_HIS"/>
    <property type="match status" value="1"/>
</dbReference>
<feature type="transmembrane region" description="Helical" evidence="17">
    <location>
        <begin position="421"/>
        <end position="442"/>
    </location>
</feature>
<dbReference type="GO" id="GO:0009401">
    <property type="term" value="P:phosphoenolpyruvate-dependent sugar phosphotransferase system"/>
    <property type="evidence" value="ECO:0007669"/>
    <property type="project" value="UniProtKB-KW"/>
</dbReference>
<keyword evidence="2" id="KW-0813">Transport</keyword>
<evidence type="ECO:0000256" key="1">
    <source>
        <dbReference type="ARBA" id="ARBA00004651"/>
    </source>
</evidence>
<evidence type="ECO:0000256" key="7">
    <source>
        <dbReference type="ARBA" id="ARBA00022692"/>
    </source>
</evidence>
<dbReference type="Gene3D" id="2.70.70.10">
    <property type="entry name" value="Glucose Permease (Domain IIA)"/>
    <property type="match status" value="1"/>
</dbReference>
<feature type="transmembrane region" description="Helical" evidence="17">
    <location>
        <begin position="235"/>
        <end position="257"/>
    </location>
</feature>
<dbReference type="eggNOG" id="COG1264">
    <property type="taxonomic scope" value="Bacteria"/>
</dbReference>
<protein>
    <recommendedName>
        <fullName evidence="14">PTS system sucrose-specific EIIBCA component</fullName>
        <ecNumber evidence="11">2.7.1.211</ecNumber>
    </recommendedName>
    <alternativeName>
        <fullName evidence="15">EIIBCA-Scr</fullName>
    </alternativeName>
</protein>
<evidence type="ECO:0000256" key="17">
    <source>
        <dbReference type="SAM" id="Phobius"/>
    </source>
</evidence>
<dbReference type="NCBIfam" id="TIGR00830">
    <property type="entry name" value="PTBA"/>
    <property type="match status" value="1"/>
</dbReference>
<dbReference type="InterPro" id="IPR011297">
    <property type="entry name" value="PTS_IIABC_b_glu"/>
</dbReference>
<dbReference type="InterPro" id="IPR050558">
    <property type="entry name" value="PTS_Sugar-Specific_Components"/>
</dbReference>
<feature type="transmembrane region" description="Helical" evidence="17">
    <location>
        <begin position="203"/>
        <end position="223"/>
    </location>
</feature>
<sequence length="612" mass="65486">MDYKQTAKEIVANIGGKGNVTHLEHCSTRLRFTLIDNSKANVAALEKIDGVMGVRQNAQTQIIIGNEVNEVYDQVQPLLGNLSNNTSSGKGQKQSWGAIFLDFLVAVFQPVVPAVAGGGVLKSVLMLFAWIGWMDKTSITYTIFNQIGDAPLYFLPLLVAYNTAKKLRVNELVAASAVGALLLPNMTAMLTEGPQLFGFTIQNIAYPYQVFPAILSTLFFAMLEKVLTKYTPKPIRIFFVPMVALAITVPVTLLILGPLGFNLGQLLATAVVTLHHTLGWLATGILAAILPFMVVTGMHKAMLPYAIEAMKAGFETLYLPASLAHNISESGATFAVALKTKDTKLRATAVSAGISALFGITEPALYGVTIQHRKVLYSVVASSFFGGIAIGLTALKGFALVGPGLATMTMYIDPNGGSNFMNAWIAFAISIVLSFIFTFITFKDTATEEIQDKTEKVEVTFVSPVDGEVVALESVNDSVFASKLVGDGLAIVPSNGTLYAPVAGEISLVYETGHAIALTAENGAEILFHVGIDTVQLQGKGFYPKVEAGAIVEPGDVLLEFDIPVIEGAGYDTTVMALVTNQNDYELNIKKSGGQVAHSEEVMIVSRKDEVK</sequence>
<evidence type="ECO:0000256" key="12">
    <source>
        <dbReference type="ARBA" id="ARBA00045139"/>
    </source>
</evidence>
<feature type="transmembrane region" description="Helical" evidence="17">
    <location>
        <begin position="277"/>
        <end position="295"/>
    </location>
</feature>
<keyword evidence="9 17" id="KW-1133">Transmembrane helix</keyword>
<evidence type="ECO:0000256" key="8">
    <source>
        <dbReference type="ARBA" id="ARBA00022777"/>
    </source>
</evidence>
<dbReference type="InterPro" id="IPR036878">
    <property type="entry name" value="Glu_permease_IIB"/>
</dbReference>
<evidence type="ECO:0000256" key="10">
    <source>
        <dbReference type="ARBA" id="ARBA00023136"/>
    </source>
</evidence>
<dbReference type="SUPFAM" id="SSF55604">
    <property type="entry name" value="Glucose permease domain IIB"/>
    <property type="match status" value="1"/>
</dbReference>
<feature type="domain" description="PTS EIIC type-1" evidence="20">
    <location>
        <begin position="102"/>
        <end position="457"/>
    </location>
</feature>
<dbReference type="InterPro" id="IPR013013">
    <property type="entry name" value="PTS_EIIC_1"/>
</dbReference>
<dbReference type="EMBL" id="LT906439">
    <property type="protein sequence ID" value="SNU89413.1"/>
    <property type="molecule type" value="Genomic_DNA"/>
</dbReference>
<dbReference type="Pfam" id="PF00367">
    <property type="entry name" value="PTS_EIIB"/>
    <property type="match status" value="1"/>
</dbReference>
<feature type="transmembrane region" description="Helical" evidence="17">
    <location>
        <begin position="139"/>
        <end position="160"/>
    </location>
</feature>
<evidence type="ECO:0000256" key="9">
    <source>
        <dbReference type="ARBA" id="ARBA00022989"/>
    </source>
</evidence>
<evidence type="ECO:0000259" key="19">
    <source>
        <dbReference type="PROSITE" id="PS51098"/>
    </source>
</evidence>
<keyword evidence="6" id="KW-0598">Phosphotransferase system</keyword>
<evidence type="ECO:0000256" key="13">
    <source>
        <dbReference type="ARBA" id="ARBA00048931"/>
    </source>
</evidence>
<comment type="function">
    <text evidence="12">The phosphoenolpyruvate-dependent sugar phosphotransferase system (sugar PTS), a major carbohydrate active transport system, catalyzes the phosphorylation of incoming sugar substrates concomitantly with their translocation across the cell membrane. This system is involved in sucrose transport.</text>
</comment>
<feature type="domain" description="PTS EIIA type-1" evidence="18">
    <location>
        <begin position="477"/>
        <end position="581"/>
    </location>
</feature>
<keyword evidence="8" id="KW-0418">Kinase</keyword>
<reference evidence="21 22" key="1">
    <citation type="submission" date="2017-06" db="EMBL/GenBank/DDBJ databases">
        <authorList>
            <consortium name="Pathogen Informatics"/>
        </authorList>
    </citation>
    <scope>NUCLEOTIDE SEQUENCE [LARGE SCALE GENOMIC DNA]</scope>
    <source>
        <strain evidence="21 22">NCTC13788</strain>
    </source>
</reference>
<dbReference type="InterPro" id="IPR001127">
    <property type="entry name" value="PTS_EIIA_1_perm"/>
</dbReference>
<dbReference type="AlphaFoldDB" id="A0A239SXU6"/>
<evidence type="ECO:0000259" key="20">
    <source>
        <dbReference type="PROSITE" id="PS51103"/>
    </source>
</evidence>
<dbReference type="GO" id="GO:0008982">
    <property type="term" value="F:protein-N(PI)-phosphohistidine-sugar phosphotransferase activity"/>
    <property type="evidence" value="ECO:0007669"/>
    <property type="project" value="InterPro"/>
</dbReference>
<gene>
    <name evidence="21" type="primary">bglF_3</name>
    <name evidence="21" type="ORF">SAMEA4412692_01475</name>
</gene>
<dbReference type="GO" id="GO:0016301">
    <property type="term" value="F:kinase activity"/>
    <property type="evidence" value="ECO:0007669"/>
    <property type="project" value="UniProtKB-KW"/>
</dbReference>
<dbReference type="Proteomes" id="UP000215185">
    <property type="component" value="Chromosome 1"/>
</dbReference>
<evidence type="ECO:0000256" key="6">
    <source>
        <dbReference type="ARBA" id="ARBA00022683"/>
    </source>
</evidence>
<dbReference type="KEGG" id="smen:SAMEA4412692_1475"/>
<dbReference type="Gene3D" id="3.30.1360.60">
    <property type="entry name" value="Glucose permease domain IIB"/>
    <property type="match status" value="1"/>
</dbReference>
<feature type="transmembrane region" description="Helical" evidence="17">
    <location>
        <begin position="100"/>
        <end position="133"/>
    </location>
</feature>
<evidence type="ECO:0000256" key="5">
    <source>
        <dbReference type="ARBA" id="ARBA00022679"/>
    </source>
</evidence>